<evidence type="ECO:0000313" key="2">
    <source>
        <dbReference type="Proteomes" id="UP000708208"/>
    </source>
</evidence>
<comment type="caution">
    <text evidence="1">The sequence shown here is derived from an EMBL/GenBank/DDBJ whole genome shotgun (WGS) entry which is preliminary data.</text>
</comment>
<accession>A0A8J2JXH6</accession>
<reference evidence="1" key="1">
    <citation type="submission" date="2021-06" db="EMBL/GenBank/DDBJ databases">
        <authorList>
            <person name="Hodson N. C."/>
            <person name="Mongue J. A."/>
            <person name="Jaron S. K."/>
        </authorList>
    </citation>
    <scope>NUCLEOTIDE SEQUENCE</scope>
</reference>
<protein>
    <submittedName>
        <fullName evidence="1">Uncharacterized protein</fullName>
    </submittedName>
</protein>
<organism evidence="1 2">
    <name type="scientific">Allacma fusca</name>
    <dbReference type="NCBI Taxonomy" id="39272"/>
    <lineage>
        <taxon>Eukaryota</taxon>
        <taxon>Metazoa</taxon>
        <taxon>Ecdysozoa</taxon>
        <taxon>Arthropoda</taxon>
        <taxon>Hexapoda</taxon>
        <taxon>Collembola</taxon>
        <taxon>Symphypleona</taxon>
        <taxon>Sminthuridae</taxon>
        <taxon>Allacma</taxon>
    </lineage>
</organism>
<dbReference type="EMBL" id="CAJVCH010036877">
    <property type="protein sequence ID" value="CAG7716228.1"/>
    <property type="molecule type" value="Genomic_DNA"/>
</dbReference>
<keyword evidence="2" id="KW-1185">Reference proteome</keyword>
<proteinExistence type="predicted"/>
<gene>
    <name evidence="1" type="ORF">AFUS01_LOCUS5752</name>
</gene>
<evidence type="ECO:0000313" key="1">
    <source>
        <dbReference type="EMBL" id="CAG7716228.1"/>
    </source>
</evidence>
<sequence>MALFSSASMPGRIHCQCQQTRTMCLWPGSTSCVPSKTLLARAYDSNLTRLNGATRMKGVHCTHLLRLDLELDVDG</sequence>
<dbReference type="Proteomes" id="UP000708208">
    <property type="component" value="Unassembled WGS sequence"/>
</dbReference>
<name>A0A8J2JXH6_9HEXA</name>
<dbReference type="AlphaFoldDB" id="A0A8J2JXH6"/>